<keyword evidence="5" id="KW-1185">Reference proteome</keyword>
<dbReference type="KEGG" id="talb:FTW19_01455"/>
<reference evidence="4 5" key="1">
    <citation type="submission" date="2019-08" db="EMBL/GenBank/DDBJ databases">
        <title>Complete genome sequence of Terriglobus albidus strain ORNL.</title>
        <authorList>
            <person name="Podar M."/>
        </authorList>
    </citation>
    <scope>NUCLEOTIDE SEQUENCE [LARGE SCALE GENOMIC DNA]</scope>
    <source>
        <strain evidence="4 5">ORNL</strain>
    </source>
</reference>
<dbReference type="Pfam" id="PF01204">
    <property type="entry name" value="Trehalase"/>
    <property type="match status" value="1"/>
</dbReference>
<dbReference type="Proteomes" id="UP000321820">
    <property type="component" value="Chromosome"/>
</dbReference>
<evidence type="ECO:0000313" key="5">
    <source>
        <dbReference type="Proteomes" id="UP000321820"/>
    </source>
</evidence>
<feature type="signal peptide" evidence="3">
    <location>
        <begin position="1"/>
        <end position="17"/>
    </location>
</feature>
<dbReference type="OrthoDB" id="106887at2"/>
<dbReference type="PROSITE" id="PS00928">
    <property type="entry name" value="TREHALASE_2"/>
    <property type="match status" value="1"/>
</dbReference>
<dbReference type="PANTHER" id="PTHR23403">
    <property type="entry name" value="TREHALASE"/>
    <property type="match status" value="1"/>
</dbReference>
<dbReference type="AlphaFoldDB" id="A0A5B9E5D7"/>
<proteinExistence type="predicted"/>
<dbReference type="PRINTS" id="PR00744">
    <property type="entry name" value="GLHYDRLASE37"/>
</dbReference>
<dbReference type="PANTHER" id="PTHR23403:SF6">
    <property type="entry name" value="CYTOSOLIC NEUTRAL TREHALASE-RELATED"/>
    <property type="match status" value="1"/>
</dbReference>
<dbReference type="EMBL" id="CP042806">
    <property type="protein sequence ID" value="QEE26784.1"/>
    <property type="molecule type" value="Genomic_DNA"/>
</dbReference>
<gene>
    <name evidence="4" type="ORF">FTW19_01455</name>
</gene>
<dbReference type="GO" id="GO:0005993">
    <property type="term" value="P:trehalose catabolic process"/>
    <property type="evidence" value="ECO:0007669"/>
    <property type="project" value="TreeGrafter"/>
</dbReference>
<accession>A0A5B9E5D7</accession>
<organism evidence="4 5">
    <name type="scientific">Terriglobus albidus</name>
    <dbReference type="NCBI Taxonomy" id="1592106"/>
    <lineage>
        <taxon>Bacteria</taxon>
        <taxon>Pseudomonadati</taxon>
        <taxon>Acidobacteriota</taxon>
        <taxon>Terriglobia</taxon>
        <taxon>Terriglobales</taxon>
        <taxon>Acidobacteriaceae</taxon>
        <taxon>Terriglobus</taxon>
    </lineage>
</organism>
<evidence type="ECO:0000256" key="3">
    <source>
        <dbReference type="SAM" id="SignalP"/>
    </source>
</evidence>
<keyword evidence="2" id="KW-0326">Glycosidase</keyword>
<dbReference type="RefSeq" id="WP_147645922.1">
    <property type="nucleotide sequence ID" value="NZ_CP042806.1"/>
</dbReference>
<keyword evidence="3" id="KW-0732">Signal</keyword>
<evidence type="ECO:0000256" key="2">
    <source>
        <dbReference type="ARBA" id="ARBA00023295"/>
    </source>
</evidence>
<sequence length="556" mass="62138">MRFYALLLLLCLPYAVAQQQETAQPPAPSAPPAQADVTVEQYIRNGWAPLTRSMTDCATVHDPKLAGASVVYLPHGYAIPSAVAALRSKCNVRVEHLPHAIAKEGDLMPSELKTPGLLYLPHRYVVPGGRFNEMYGWDSYFILLGLLSEGHEALARGMVENFFFEIENYGAILNANRTYYLTRSQPPFLARMVDEVYRTMNRRDPDAAKAWLEKAMPYLERDHTLWMSDAHKAGDTGLARYFDLGNGPVPEMEDDSTYYVDVIKWLLAHPEVKTNYLTQATDGQACASGASAVCAHTEYQGWRLTPAFYRSDRAMRESGFDVSFRFGPFSGSTENYAPVCLNALLYRYEIDVAGLYTKLGDDAKAKQWTDAAEARKTAMNRYLWDARTGTFADYDFVRHRRSTYLYATAAYPLWAGLATRTQAASTMRQLRTLSHDGGLAMSNTTSGMQWDAPFGWAPVNWIAVDGMSCYGYSTAVGRIAHGFMHSIRENYERDGTLREKYNVVDPQKDVEVAAGYKSNVIGFGWTNAVYLKMNGLLFTGRSSDCASTIPARGTQQ</sequence>
<dbReference type="InterPro" id="IPR018232">
    <property type="entry name" value="Glyco_hydro_37_CS"/>
</dbReference>
<dbReference type="PROSITE" id="PS00927">
    <property type="entry name" value="TREHALASE_1"/>
    <property type="match status" value="1"/>
</dbReference>
<evidence type="ECO:0000256" key="1">
    <source>
        <dbReference type="ARBA" id="ARBA00022801"/>
    </source>
</evidence>
<protein>
    <submittedName>
        <fullName evidence="4">Trehalase</fullName>
    </submittedName>
</protein>
<dbReference type="GO" id="GO:0004555">
    <property type="term" value="F:alpha,alpha-trehalase activity"/>
    <property type="evidence" value="ECO:0007669"/>
    <property type="project" value="InterPro"/>
</dbReference>
<evidence type="ECO:0000313" key="4">
    <source>
        <dbReference type="EMBL" id="QEE26784.1"/>
    </source>
</evidence>
<dbReference type="InterPro" id="IPR008928">
    <property type="entry name" value="6-hairpin_glycosidase_sf"/>
</dbReference>
<keyword evidence="1" id="KW-0378">Hydrolase</keyword>
<name>A0A5B9E5D7_9BACT</name>
<dbReference type="InterPro" id="IPR012341">
    <property type="entry name" value="6hp_glycosidase-like_sf"/>
</dbReference>
<dbReference type="Gene3D" id="1.50.10.10">
    <property type="match status" value="1"/>
</dbReference>
<feature type="chain" id="PRO_5023081272" evidence="3">
    <location>
        <begin position="18"/>
        <end position="556"/>
    </location>
</feature>
<dbReference type="InterPro" id="IPR001661">
    <property type="entry name" value="Glyco_hydro_37"/>
</dbReference>
<dbReference type="SUPFAM" id="SSF48208">
    <property type="entry name" value="Six-hairpin glycosidases"/>
    <property type="match status" value="1"/>
</dbReference>